<dbReference type="Proteomes" id="UP001156613">
    <property type="component" value="Unassembled WGS sequence"/>
</dbReference>
<dbReference type="RefSeq" id="WP_062502379.1">
    <property type="nucleotide sequence ID" value="NZ_BEWO01000027.1"/>
</dbReference>
<sequence>MTLKARRRPDANAITEAALGQKSIEEKSPTIGSSRGMEALEAARRVAPQLPPAEIEPKDQSVNHNMRVRKSTLRALGKAAAESGMSVKQFIMSAVAEKGVNVAPADLVNGSITPWKDR</sequence>
<comment type="caution">
    <text evidence="2">The sequence shown here is derived from an EMBL/GenBank/DDBJ whole genome shotgun (WGS) entry which is preliminary data.</text>
</comment>
<evidence type="ECO:0000313" key="3">
    <source>
        <dbReference type="Proteomes" id="UP001156613"/>
    </source>
</evidence>
<proteinExistence type="predicted"/>
<protein>
    <recommendedName>
        <fullName evidence="4">DUF1778 domain-containing protein</fullName>
    </recommendedName>
</protein>
<accession>A0ABQ5WDX8</accession>
<organism evidence="2 3">
    <name type="scientific">Gluconobacter japonicus</name>
    <dbReference type="NCBI Taxonomy" id="376620"/>
    <lineage>
        <taxon>Bacteria</taxon>
        <taxon>Pseudomonadati</taxon>
        <taxon>Pseudomonadota</taxon>
        <taxon>Alphaproteobacteria</taxon>
        <taxon>Acetobacterales</taxon>
        <taxon>Acetobacteraceae</taxon>
        <taxon>Gluconobacter</taxon>
    </lineage>
</organism>
<evidence type="ECO:0000256" key="1">
    <source>
        <dbReference type="SAM" id="MobiDB-lite"/>
    </source>
</evidence>
<keyword evidence="3" id="KW-1185">Reference proteome</keyword>
<name>A0ABQ5WDX8_GLUJA</name>
<evidence type="ECO:0000313" key="2">
    <source>
        <dbReference type="EMBL" id="GLQ58281.1"/>
    </source>
</evidence>
<feature type="region of interest" description="Disordered" evidence="1">
    <location>
        <begin position="1"/>
        <end position="33"/>
    </location>
</feature>
<evidence type="ECO:0008006" key="4">
    <source>
        <dbReference type="Google" id="ProtNLM"/>
    </source>
</evidence>
<dbReference type="EMBL" id="BSNT01000009">
    <property type="protein sequence ID" value="GLQ58281.1"/>
    <property type="molecule type" value="Genomic_DNA"/>
</dbReference>
<gene>
    <name evidence="2" type="ORF">GCM10010937_00820</name>
</gene>
<reference evidence="3" key="1">
    <citation type="journal article" date="2019" name="Int. J. Syst. Evol. Microbiol.">
        <title>The Global Catalogue of Microorganisms (GCM) 10K type strain sequencing project: providing services to taxonomists for standard genome sequencing and annotation.</title>
        <authorList>
            <consortium name="The Broad Institute Genomics Platform"/>
            <consortium name="The Broad Institute Genome Sequencing Center for Infectious Disease"/>
            <person name="Wu L."/>
            <person name="Ma J."/>
        </authorList>
    </citation>
    <scope>NUCLEOTIDE SEQUENCE [LARGE SCALE GENOMIC DNA]</scope>
    <source>
        <strain evidence="3">NBRC 3271</strain>
    </source>
</reference>